<comment type="similarity">
    <text evidence="3">Belongs to the PP2C family.</text>
</comment>
<evidence type="ECO:0000256" key="7">
    <source>
        <dbReference type="ARBA" id="ARBA00022801"/>
    </source>
</evidence>
<comment type="catalytic activity">
    <reaction evidence="13">
        <text>O-phospho-L-threonyl-[protein] + H2O = L-threonyl-[protein] + phosphate</text>
        <dbReference type="Rhea" id="RHEA:47004"/>
        <dbReference type="Rhea" id="RHEA-COMP:11060"/>
        <dbReference type="Rhea" id="RHEA-COMP:11605"/>
        <dbReference type="ChEBI" id="CHEBI:15377"/>
        <dbReference type="ChEBI" id="CHEBI:30013"/>
        <dbReference type="ChEBI" id="CHEBI:43474"/>
        <dbReference type="ChEBI" id="CHEBI:61977"/>
        <dbReference type="EC" id="3.1.3.16"/>
    </reaction>
</comment>
<dbReference type="GO" id="GO:0035091">
    <property type="term" value="F:phosphatidylinositol binding"/>
    <property type="evidence" value="ECO:0007669"/>
    <property type="project" value="TreeGrafter"/>
</dbReference>
<name>A0A8J6L3E4_TENMO</name>
<evidence type="ECO:0000256" key="12">
    <source>
        <dbReference type="ARBA" id="ARBA00047761"/>
    </source>
</evidence>
<evidence type="ECO:0000313" key="16">
    <source>
        <dbReference type="EMBL" id="KAH0810234.1"/>
    </source>
</evidence>
<dbReference type="GO" id="GO:0046872">
    <property type="term" value="F:metal ion binding"/>
    <property type="evidence" value="ECO:0007669"/>
    <property type="project" value="UniProtKB-KW"/>
</dbReference>
<dbReference type="GO" id="GO:0005737">
    <property type="term" value="C:cytoplasm"/>
    <property type="evidence" value="ECO:0007669"/>
    <property type="project" value="TreeGrafter"/>
</dbReference>
<evidence type="ECO:0000256" key="10">
    <source>
        <dbReference type="ARBA" id="ARBA00023211"/>
    </source>
</evidence>
<comment type="catalytic activity">
    <reaction evidence="12">
        <text>O-phospho-L-seryl-[protein] + H2O = L-seryl-[protein] + phosphate</text>
        <dbReference type="Rhea" id="RHEA:20629"/>
        <dbReference type="Rhea" id="RHEA-COMP:9863"/>
        <dbReference type="Rhea" id="RHEA-COMP:11604"/>
        <dbReference type="ChEBI" id="CHEBI:15377"/>
        <dbReference type="ChEBI" id="CHEBI:29999"/>
        <dbReference type="ChEBI" id="CHEBI:43474"/>
        <dbReference type="ChEBI" id="CHEBI:83421"/>
        <dbReference type="EC" id="3.1.3.16"/>
    </reaction>
</comment>
<dbReference type="FunFam" id="3.30.530.20:FF:000028">
    <property type="entry name" value="Phosphatidylinositol transfer protein 5"/>
    <property type="match status" value="1"/>
</dbReference>
<proteinExistence type="inferred from homology"/>
<dbReference type="PROSITE" id="PS51746">
    <property type="entry name" value="PPM_2"/>
    <property type="match status" value="1"/>
</dbReference>
<dbReference type="GO" id="GO:0071944">
    <property type="term" value="C:cell periphery"/>
    <property type="evidence" value="ECO:0007669"/>
    <property type="project" value="UniProtKB-ARBA"/>
</dbReference>
<dbReference type="PRINTS" id="PR00391">
    <property type="entry name" value="PITRANSFER"/>
</dbReference>
<dbReference type="SUPFAM" id="SSF55961">
    <property type="entry name" value="Bet v1-like"/>
    <property type="match status" value="1"/>
</dbReference>
<dbReference type="Gene3D" id="3.60.40.10">
    <property type="entry name" value="PPM-type phosphatase domain"/>
    <property type="match status" value="1"/>
</dbReference>
<evidence type="ECO:0000256" key="3">
    <source>
        <dbReference type="ARBA" id="ARBA00006702"/>
    </source>
</evidence>
<gene>
    <name evidence="16" type="ORF">GEV33_012556</name>
</gene>
<evidence type="ECO:0000256" key="1">
    <source>
        <dbReference type="ARBA" id="ARBA00001936"/>
    </source>
</evidence>
<feature type="domain" description="PPM-type phosphatase" evidence="15">
    <location>
        <begin position="42"/>
        <end position="272"/>
    </location>
</feature>
<feature type="compositionally biased region" description="Low complexity" evidence="14">
    <location>
        <begin position="544"/>
        <end position="558"/>
    </location>
</feature>
<dbReference type="InterPro" id="IPR023393">
    <property type="entry name" value="START-like_dom_sf"/>
</dbReference>
<evidence type="ECO:0000256" key="14">
    <source>
        <dbReference type="SAM" id="MobiDB-lite"/>
    </source>
</evidence>
<dbReference type="EMBL" id="JABDTM020027626">
    <property type="protein sequence ID" value="KAH0810234.1"/>
    <property type="molecule type" value="Genomic_DNA"/>
</dbReference>
<dbReference type="Pfam" id="PF02121">
    <property type="entry name" value="IP_trans"/>
    <property type="match status" value="1"/>
</dbReference>
<evidence type="ECO:0000256" key="2">
    <source>
        <dbReference type="ARBA" id="ARBA00001946"/>
    </source>
</evidence>
<evidence type="ECO:0000256" key="4">
    <source>
        <dbReference type="ARBA" id="ARBA00013081"/>
    </source>
</evidence>
<dbReference type="FunFam" id="3.60.40.10:FF:000009">
    <property type="entry name" value="Blast:Protein phosphatase PTC7 homolog"/>
    <property type="match status" value="1"/>
</dbReference>
<keyword evidence="10" id="KW-0464">Manganese</keyword>
<dbReference type="Pfam" id="PF13672">
    <property type="entry name" value="PP2C_2"/>
    <property type="match status" value="1"/>
</dbReference>
<reference evidence="16" key="1">
    <citation type="journal article" date="2020" name="J Insects Food Feed">
        <title>The yellow mealworm (Tenebrio molitor) genome: a resource for the emerging insects as food and feed industry.</title>
        <authorList>
            <person name="Eriksson T."/>
            <person name="Andere A."/>
            <person name="Kelstrup H."/>
            <person name="Emery V."/>
            <person name="Picard C."/>
        </authorList>
    </citation>
    <scope>NUCLEOTIDE SEQUENCE</scope>
    <source>
        <strain evidence="16">Stoneville</strain>
        <tissue evidence="16">Whole head</tissue>
    </source>
</reference>
<comment type="cofactor">
    <cofactor evidence="1">
        <name>Mn(2+)</name>
        <dbReference type="ChEBI" id="CHEBI:29035"/>
    </cofactor>
</comment>
<evidence type="ECO:0000256" key="8">
    <source>
        <dbReference type="ARBA" id="ARBA00022842"/>
    </source>
</evidence>
<dbReference type="InterPro" id="IPR001666">
    <property type="entry name" value="PI_transfer"/>
</dbReference>
<accession>A0A8J6L3E4</accession>
<dbReference type="PANTHER" id="PTHR10658">
    <property type="entry name" value="PHOSPHATIDYLINOSITOL TRANSFER PROTEIN"/>
    <property type="match status" value="1"/>
</dbReference>
<dbReference type="CDD" id="cd00143">
    <property type="entry name" value="PP2Cc"/>
    <property type="match status" value="1"/>
</dbReference>
<evidence type="ECO:0000313" key="17">
    <source>
        <dbReference type="Proteomes" id="UP000719412"/>
    </source>
</evidence>
<dbReference type="InterPro" id="IPR055261">
    <property type="entry name" value="PI_transfer_N"/>
</dbReference>
<dbReference type="GO" id="GO:0008526">
    <property type="term" value="F:phosphatidylinositol transfer activity"/>
    <property type="evidence" value="ECO:0007669"/>
    <property type="project" value="UniProtKB-ARBA"/>
</dbReference>
<dbReference type="Gene3D" id="3.30.530.20">
    <property type="match status" value="1"/>
</dbReference>
<dbReference type="PANTHER" id="PTHR10658:SF54">
    <property type="entry name" value="CYTOPLASMIC PHOSPHATIDYLINOSITOL TRANSFER PROTEIN 1"/>
    <property type="match status" value="1"/>
</dbReference>
<evidence type="ECO:0000256" key="5">
    <source>
        <dbReference type="ARBA" id="ARBA00017688"/>
    </source>
</evidence>
<evidence type="ECO:0000256" key="6">
    <source>
        <dbReference type="ARBA" id="ARBA00022723"/>
    </source>
</evidence>
<feature type="region of interest" description="Disordered" evidence="14">
    <location>
        <begin position="524"/>
        <end position="564"/>
    </location>
</feature>
<keyword evidence="6" id="KW-0479">Metal-binding</keyword>
<feature type="compositionally biased region" description="Polar residues" evidence="14">
    <location>
        <begin position="534"/>
        <end position="543"/>
    </location>
</feature>
<dbReference type="InterPro" id="IPR001932">
    <property type="entry name" value="PPM-type_phosphatase-like_dom"/>
</dbReference>
<keyword evidence="7" id="KW-0378">Hydrolase</keyword>
<protein>
    <recommendedName>
        <fullName evidence="5">Protein phosphatase PTC7 homolog fig</fullName>
        <ecNumber evidence="4">3.1.3.16</ecNumber>
    </recommendedName>
    <alternativeName>
        <fullName evidence="11">Fos intronic gene protein</fullName>
    </alternativeName>
</protein>
<evidence type="ECO:0000259" key="15">
    <source>
        <dbReference type="PROSITE" id="PS51746"/>
    </source>
</evidence>
<keyword evidence="9" id="KW-0904">Protein phosphatase</keyword>
<evidence type="ECO:0000256" key="11">
    <source>
        <dbReference type="ARBA" id="ARBA00030099"/>
    </source>
</evidence>
<evidence type="ECO:0000256" key="9">
    <source>
        <dbReference type="ARBA" id="ARBA00022912"/>
    </source>
</evidence>
<reference evidence="16" key="2">
    <citation type="submission" date="2021-08" db="EMBL/GenBank/DDBJ databases">
        <authorList>
            <person name="Eriksson T."/>
        </authorList>
    </citation>
    <scope>NUCLEOTIDE SEQUENCE</scope>
    <source>
        <strain evidence="16">Stoneville</strain>
        <tissue evidence="16">Whole head</tissue>
    </source>
</reference>
<dbReference type="SMART" id="SM00332">
    <property type="entry name" value="PP2Cc"/>
    <property type="match status" value="1"/>
</dbReference>
<dbReference type="GO" id="GO:0004722">
    <property type="term" value="F:protein serine/threonine phosphatase activity"/>
    <property type="evidence" value="ECO:0007669"/>
    <property type="project" value="UniProtKB-EC"/>
</dbReference>
<comment type="caution">
    <text evidence="16">The sequence shown here is derived from an EMBL/GenBank/DDBJ whole genome shotgun (WGS) entry which is preliminary data.</text>
</comment>
<dbReference type="InterPro" id="IPR036457">
    <property type="entry name" value="PPM-type-like_dom_sf"/>
</dbReference>
<dbReference type="SUPFAM" id="SSF81606">
    <property type="entry name" value="PP2C-like"/>
    <property type="match status" value="1"/>
</dbReference>
<dbReference type="Proteomes" id="UP000719412">
    <property type="component" value="Unassembled WGS sequence"/>
</dbReference>
<organism evidence="16 17">
    <name type="scientific">Tenebrio molitor</name>
    <name type="common">Yellow mealworm beetle</name>
    <dbReference type="NCBI Taxonomy" id="7067"/>
    <lineage>
        <taxon>Eukaryota</taxon>
        <taxon>Metazoa</taxon>
        <taxon>Ecdysozoa</taxon>
        <taxon>Arthropoda</taxon>
        <taxon>Hexapoda</taxon>
        <taxon>Insecta</taxon>
        <taxon>Pterygota</taxon>
        <taxon>Neoptera</taxon>
        <taxon>Endopterygota</taxon>
        <taxon>Coleoptera</taxon>
        <taxon>Polyphaga</taxon>
        <taxon>Cucujiformia</taxon>
        <taxon>Tenebrionidae</taxon>
        <taxon>Tenebrio</taxon>
    </lineage>
</organism>
<keyword evidence="17" id="KW-1185">Reference proteome</keyword>
<dbReference type="EC" id="3.1.3.16" evidence="4"/>
<evidence type="ECO:0000256" key="13">
    <source>
        <dbReference type="ARBA" id="ARBA00048336"/>
    </source>
</evidence>
<keyword evidence="8" id="KW-0460">Magnesium</keyword>
<dbReference type="AlphaFoldDB" id="A0A8J6L3E4"/>
<sequence length="564" mass="63579">MHSLWLTGRLISRAIFNGITNLSTAADPNIQRKTDPQLVSAVCGFSKERGIQRLIKGQFGDDAWFTAKHKSADVLGVADGVGGWRAYGIDPGEFSLHLMKTCERLVKLGRFTPTNPSDLLARSYCELLHHKKAILGSSTACVVILNRDNNTLYTANIGDSGFIVVRKGRIIRKSEEQQHYFNTPFQLSLPPPGYQADVLSDQPDSAITDNFPVEDGDVILVATDGVFDNLPQNLLVDELKKVQGERCASRLQMVANSIAWMARNLSFDETFISPFAESAFANGINTIEEYRVGQLYMIARHSLEQSGDGEGVEVVENKECEDPEHGKGQFTEKRIHLSSRLPYWVQAIIPKIFYVTEKAWNYYPFTITDYTCSFIPRFHIEIKTKYENNNGCTENCLNLTPEQLAERLVDHIDIAYDDLSPKHYKEEEDPRFFQSKKTLRGPLIEGWRANYTPIMCSYKLVNASFEVFGLQTKVEDFIQSCIREVLLLGHRQAFAWIDEWIEMSLEDVRKYEAKLQSQTNSILANQVGGGDSPGPNNVVKSGNSTPESPKTPKSPAKKGYFSWF</sequence>
<comment type="cofactor">
    <cofactor evidence="2">
        <name>Mg(2+)</name>
        <dbReference type="ChEBI" id="CHEBI:18420"/>
    </cofactor>
</comment>